<dbReference type="EMBL" id="FNBE01000012">
    <property type="protein sequence ID" value="SDG53397.1"/>
    <property type="molecule type" value="Genomic_DNA"/>
</dbReference>
<accession>A0A1G7V0W5</accession>
<keyword evidence="1" id="KW-0436">Ligase</keyword>
<dbReference type="GO" id="GO:0016874">
    <property type="term" value="F:ligase activity"/>
    <property type="evidence" value="ECO:0007669"/>
    <property type="project" value="UniProtKB-KW"/>
</dbReference>
<dbReference type="Pfam" id="PF13563">
    <property type="entry name" value="2_5_RNA_ligase2"/>
    <property type="match status" value="1"/>
</dbReference>
<dbReference type="AlphaFoldDB" id="A0A1G7V0W5"/>
<keyword evidence="2" id="KW-1185">Reference proteome</keyword>
<dbReference type="Proteomes" id="UP000198967">
    <property type="component" value="Unassembled WGS sequence"/>
</dbReference>
<name>A0A1G7V0W5_PSEOR</name>
<dbReference type="OrthoDB" id="793003at2"/>
<evidence type="ECO:0000313" key="1">
    <source>
        <dbReference type="EMBL" id="SDG53397.1"/>
    </source>
</evidence>
<dbReference type="Gene3D" id="3.90.1140.10">
    <property type="entry name" value="Cyclic phosphodiesterase"/>
    <property type="match status" value="1"/>
</dbReference>
<reference evidence="1 2" key="1">
    <citation type="submission" date="2016-10" db="EMBL/GenBank/DDBJ databases">
        <authorList>
            <person name="de Groot N.N."/>
        </authorList>
    </citation>
    <scope>NUCLEOTIDE SEQUENCE [LARGE SCALE GENOMIC DNA]</scope>
    <source>
        <strain evidence="1 2">CGMCC 4.3143</strain>
    </source>
</reference>
<sequence length="165" mass="17775">MRPLVVSAVLAEPVQSELNALRARHFPPERNHLDAHVTVFHALPGELGAEVAAELAAAVRRDPPHASVGPPRLLGRGVALRVDAPDVLGWRAAAVERWGAQLTAQDRGKRELHVTVQNKVTPEAARALHAALASRPEVETRVVALALWHYDGGPWSPAGRFTYGA</sequence>
<gene>
    <name evidence="1" type="ORF">SAMN05216377_112223</name>
</gene>
<organism evidence="1 2">
    <name type="scientific">Pseudonocardia oroxyli</name>
    <dbReference type="NCBI Taxonomy" id="366584"/>
    <lineage>
        <taxon>Bacteria</taxon>
        <taxon>Bacillati</taxon>
        <taxon>Actinomycetota</taxon>
        <taxon>Actinomycetes</taxon>
        <taxon>Pseudonocardiales</taxon>
        <taxon>Pseudonocardiaceae</taxon>
        <taxon>Pseudonocardia</taxon>
    </lineage>
</organism>
<dbReference type="STRING" id="366584.SAMN05216377_112223"/>
<dbReference type="RefSeq" id="WP_093086795.1">
    <property type="nucleotide sequence ID" value="NZ_FNBE01000012.1"/>
</dbReference>
<evidence type="ECO:0000313" key="2">
    <source>
        <dbReference type="Proteomes" id="UP000198967"/>
    </source>
</evidence>
<proteinExistence type="predicted"/>
<protein>
    <submittedName>
        <fullName evidence="1">2'-5' RNA ligase superfamily protein</fullName>
    </submittedName>
</protein>